<evidence type="ECO:0000256" key="1">
    <source>
        <dbReference type="SAM" id="MobiDB-lite"/>
    </source>
</evidence>
<dbReference type="STRING" id="246197.MXAN_3082"/>
<reference evidence="2 3" key="1">
    <citation type="journal article" date="2006" name="Proc. Natl. Acad. Sci. U.S.A.">
        <title>Evolution of sensory complexity recorded in a myxobacterial genome.</title>
        <authorList>
            <person name="Goldman B.S."/>
            <person name="Nierman W.C."/>
            <person name="Kaiser D."/>
            <person name="Slater S.C."/>
            <person name="Durkin A.S."/>
            <person name="Eisen J.A."/>
            <person name="Ronning C.M."/>
            <person name="Barbazuk W.B."/>
            <person name="Blanchard M."/>
            <person name="Field C."/>
            <person name="Halling C."/>
            <person name="Hinkle G."/>
            <person name="Iartchuk O."/>
            <person name="Kim H.S."/>
            <person name="Mackenzie C."/>
            <person name="Madupu R."/>
            <person name="Miller N."/>
            <person name="Shvartsbeyn A."/>
            <person name="Sullivan S.A."/>
            <person name="Vaudin M."/>
            <person name="Wiegand R."/>
            <person name="Kaplan H.B."/>
        </authorList>
    </citation>
    <scope>NUCLEOTIDE SEQUENCE [LARGE SCALE GENOMIC DNA]</scope>
    <source>
        <strain evidence="3">DK1622</strain>
    </source>
</reference>
<dbReference type="AlphaFoldDB" id="Q1D7T8"/>
<proteinExistence type="predicted"/>
<evidence type="ECO:0000313" key="3">
    <source>
        <dbReference type="Proteomes" id="UP000002402"/>
    </source>
</evidence>
<dbReference type="EMBL" id="CP000113">
    <property type="protein sequence ID" value="ABF89065.1"/>
    <property type="molecule type" value="Genomic_DNA"/>
</dbReference>
<dbReference type="HOGENOM" id="CLU_1160094_0_0_7"/>
<dbReference type="OrthoDB" id="5382318at2"/>
<sequence>MGGVNLRATGTLQRGVCAPCSVPPGALSVPSARDCWRFSGVTRMKNPLFPSAALAATLALAPFGAHAGSVFLNGVKIDGVTNQKFEKATVRIDEAGNVHIDAPGYAARVTAVTPPAPAASPQAPAPASPGPAAPSAKEPPAAQQAPGAPTAPGRLTQRYWLVTEQTVPGMTGYDIDVFINSTWLRKLRGNEDQVVVDITRNLRPGANKVTFIARKGNAGDARSSSPAHVFRVIIGEGNEGGGNVMIDNPILRFQKTAADTQDATQEFTLTTR</sequence>
<accession>Q1D7T8</accession>
<keyword evidence="3" id="KW-1185">Reference proteome</keyword>
<dbReference type="EnsemblBacteria" id="ABF89065">
    <property type="protein sequence ID" value="ABF89065"/>
    <property type="gene ID" value="MXAN_3082"/>
</dbReference>
<name>Q1D7T8_MYXXD</name>
<dbReference type="KEGG" id="mxa:MXAN_3082"/>
<gene>
    <name evidence="2" type="ordered locus">MXAN_3082</name>
</gene>
<protein>
    <submittedName>
        <fullName evidence="2">Uncharacterized protein</fullName>
    </submittedName>
</protein>
<feature type="compositionally biased region" description="Pro residues" evidence="1">
    <location>
        <begin position="114"/>
        <end position="132"/>
    </location>
</feature>
<organism evidence="2 3">
    <name type="scientific">Myxococcus xanthus (strain DK1622)</name>
    <dbReference type="NCBI Taxonomy" id="246197"/>
    <lineage>
        <taxon>Bacteria</taxon>
        <taxon>Pseudomonadati</taxon>
        <taxon>Myxococcota</taxon>
        <taxon>Myxococcia</taxon>
        <taxon>Myxococcales</taxon>
        <taxon>Cystobacterineae</taxon>
        <taxon>Myxococcaceae</taxon>
        <taxon>Myxococcus</taxon>
    </lineage>
</organism>
<dbReference type="Proteomes" id="UP000002402">
    <property type="component" value="Chromosome"/>
</dbReference>
<feature type="region of interest" description="Disordered" evidence="1">
    <location>
        <begin position="114"/>
        <end position="153"/>
    </location>
</feature>
<evidence type="ECO:0000313" key="2">
    <source>
        <dbReference type="EMBL" id="ABF89065.1"/>
    </source>
</evidence>
<feature type="compositionally biased region" description="Low complexity" evidence="1">
    <location>
        <begin position="133"/>
        <end position="153"/>
    </location>
</feature>